<dbReference type="PROSITE" id="PS00018">
    <property type="entry name" value="EF_HAND_1"/>
    <property type="match status" value="1"/>
</dbReference>
<accession>A0AAV5MIU2</accession>
<dbReference type="EMBL" id="BPVZ01000298">
    <property type="protein sequence ID" value="GKV49408.1"/>
    <property type="molecule type" value="Genomic_DNA"/>
</dbReference>
<dbReference type="InterPro" id="IPR018247">
    <property type="entry name" value="EF_Hand_1_Ca_BS"/>
</dbReference>
<evidence type="ECO:0000313" key="2">
    <source>
        <dbReference type="Proteomes" id="UP001054252"/>
    </source>
</evidence>
<dbReference type="Proteomes" id="UP001054252">
    <property type="component" value="Unassembled WGS sequence"/>
</dbReference>
<evidence type="ECO:0000313" key="1">
    <source>
        <dbReference type="EMBL" id="GKV49408.1"/>
    </source>
</evidence>
<comment type="caution">
    <text evidence="1">The sequence shown here is derived from an EMBL/GenBank/DDBJ whole genome shotgun (WGS) entry which is preliminary data.</text>
</comment>
<reference evidence="1 2" key="1">
    <citation type="journal article" date="2021" name="Commun. Biol.">
        <title>The genome of Shorea leprosula (Dipterocarpaceae) highlights the ecological relevance of drought in aseasonal tropical rainforests.</title>
        <authorList>
            <person name="Ng K.K.S."/>
            <person name="Kobayashi M.J."/>
            <person name="Fawcett J.A."/>
            <person name="Hatakeyama M."/>
            <person name="Paape T."/>
            <person name="Ng C.H."/>
            <person name="Ang C.C."/>
            <person name="Tnah L.H."/>
            <person name="Lee C.T."/>
            <person name="Nishiyama T."/>
            <person name="Sese J."/>
            <person name="O'Brien M.J."/>
            <person name="Copetti D."/>
            <person name="Mohd Noor M.I."/>
            <person name="Ong R.C."/>
            <person name="Putra M."/>
            <person name="Sireger I.Z."/>
            <person name="Indrioko S."/>
            <person name="Kosugi Y."/>
            <person name="Izuno A."/>
            <person name="Isagi Y."/>
            <person name="Lee S.L."/>
            <person name="Shimizu K.K."/>
        </authorList>
    </citation>
    <scope>NUCLEOTIDE SEQUENCE [LARGE SCALE GENOMIC DNA]</scope>
    <source>
        <strain evidence="1">214</strain>
    </source>
</reference>
<dbReference type="AlphaFoldDB" id="A0AAV5MIU2"/>
<keyword evidence="2" id="KW-1185">Reference proteome</keyword>
<organism evidence="1 2">
    <name type="scientific">Rubroshorea leprosula</name>
    <dbReference type="NCBI Taxonomy" id="152421"/>
    <lineage>
        <taxon>Eukaryota</taxon>
        <taxon>Viridiplantae</taxon>
        <taxon>Streptophyta</taxon>
        <taxon>Embryophyta</taxon>
        <taxon>Tracheophyta</taxon>
        <taxon>Spermatophyta</taxon>
        <taxon>Magnoliopsida</taxon>
        <taxon>eudicotyledons</taxon>
        <taxon>Gunneridae</taxon>
        <taxon>Pentapetalae</taxon>
        <taxon>rosids</taxon>
        <taxon>malvids</taxon>
        <taxon>Malvales</taxon>
        <taxon>Dipterocarpaceae</taxon>
        <taxon>Rubroshorea</taxon>
    </lineage>
</organism>
<sequence length="86" mass="9916">MPVDIDGNGVLDCDEFERIWNSSWSEQTEENRDFEDSKEEEAMGFAVKNAVLFPQEAEKGMWPENYSLSDHVRLTVAFTPMKIHCS</sequence>
<gene>
    <name evidence="1" type="ORF">SLEP1_g56159</name>
</gene>
<evidence type="ECO:0008006" key="3">
    <source>
        <dbReference type="Google" id="ProtNLM"/>
    </source>
</evidence>
<protein>
    <recommendedName>
        <fullName evidence="3">EF-hand domain-containing protein</fullName>
    </recommendedName>
</protein>
<name>A0AAV5MIU2_9ROSI</name>
<proteinExistence type="predicted"/>